<organism evidence="1">
    <name type="scientific">Metapenaeus joyneri majanivirus</name>
    <dbReference type="NCBI Taxonomy" id="2984280"/>
    <lineage>
        <taxon>Viruses</taxon>
        <taxon>Viruses incertae sedis</taxon>
        <taxon>Naldaviricetes</taxon>
        <taxon>Nimaviridae</taxon>
    </lineage>
</organism>
<accession>A0A9C7C8S7</accession>
<name>A0A9C7C8S7_9VIRU</name>
<proteinExistence type="predicted"/>
<sequence>MANFSIPLGSRSLVNESSPSPAISLLANKQWCSGVKILDSSSSIIDPKNWPTRKFVLNKFKNKIDYDDFIILEKMGEPNEESGKLIEHFDVVAFDQCANSGVTEKEKIVALDQCANGGDTEKEKIVALDQCANGGDTEKKNEKSIRFLFDNTDNKELWCIANIHSHQRDEMIFDGLCIRHGMRRILRRYRHGDNSFCLEENTVDATNIVKSIEEGSAKAHDIILSSYTENKEDMCIFTIMVLQARQQNPVSVDVIDGKISINGKICQQTEIDGKISHAKLERGNKTGQSFIPVDNLYTERDEIHMYHVLLLLK</sequence>
<evidence type="ECO:0000313" key="1">
    <source>
        <dbReference type="EMBL" id="BDT62786.1"/>
    </source>
</evidence>
<protein>
    <submittedName>
        <fullName evidence="1">Wsv390-like protein</fullName>
    </submittedName>
</protein>
<dbReference type="EMBL" id="LC738878">
    <property type="protein sequence ID" value="BDT62786.1"/>
    <property type="molecule type" value="Genomic_DNA"/>
</dbReference>
<reference evidence="1" key="1">
    <citation type="submission" date="2022-10" db="EMBL/GenBank/DDBJ databases">
        <title>Genome sequences of endogenous nimaviruses in decapod crustaceans.</title>
        <authorList>
            <person name="Kawato S."/>
            <person name="Nozaki R."/>
            <person name="Kondo H."/>
            <person name="Hirono I."/>
        </authorList>
    </citation>
    <scope>NUCLEOTIDE SEQUENCE</scope>
    <source>
        <strain evidence="1">Tokushima2020</strain>
    </source>
</reference>